<dbReference type="InterPro" id="IPR036680">
    <property type="entry name" value="SPOR-like_sf"/>
</dbReference>
<name>A0A074MNF1_9SPHN</name>
<dbReference type="PATRIC" id="fig|39960.10.peg.2487"/>
<dbReference type="KEGG" id="elq:Ga0102493_11236"/>
<dbReference type="Gene3D" id="3.30.70.1070">
    <property type="entry name" value="Sporulation related repeat"/>
    <property type="match status" value="1"/>
</dbReference>
<keyword evidence="5" id="KW-1185">Reference proteome</keyword>
<reference evidence="4 5" key="1">
    <citation type="submission" date="2014-04" db="EMBL/GenBank/DDBJ databases">
        <title>A comprehensive comparison of genomes of Erythrobacter spp. Strains.</title>
        <authorList>
            <person name="Zheng Q."/>
        </authorList>
    </citation>
    <scope>NUCLEOTIDE SEQUENCE [LARGE SCALE GENOMIC DNA]</scope>
    <source>
        <strain evidence="4 5">DSM 8509</strain>
    </source>
</reference>
<evidence type="ECO:0000313" key="4">
    <source>
        <dbReference type="EMBL" id="KEO93378.1"/>
    </source>
</evidence>
<dbReference type="InterPro" id="IPR007730">
    <property type="entry name" value="SPOR-like_dom"/>
</dbReference>
<evidence type="ECO:0000256" key="2">
    <source>
        <dbReference type="SAM" id="Phobius"/>
    </source>
</evidence>
<dbReference type="PROSITE" id="PS51724">
    <property type="entry name" value="SPOR"/>
    <property type="match status" value="1"/>
</dbReference>
<organism evidence="4 5">
    <name type="scientific">Erythrobacter litoralis</name>
    <dbReference type="NCBI Taxonomy" id="39960"/>
    <lineage>
        <taxon>Bacteria</taxon>
        <taxon>Pseudomonadati</taxon>
        <taxon>Pseudomonadota</taxon>
        <taxon>Alphaproteobacteria</taxon>
        <taxon>Sphingomonadales</taxon>
        <taxon>Erythrobacteraceae</taxon>
        <taxon>Erythrobacter/Porphyrobacter group</taxon>
        <taxon>Erythrobacter</taxon>
    </lineage>
</organism>
<dbReference type="EMBL" id="JMIX01000006">
    <property type="protein sequence ID" value="KEO93378.1"/>
    <property type="molecule type" value="Genomic_DNA"/>
</dbReference>
<dbReference type="Proteomes" id="UP000027866">
    <property type="component" value="Unassembled WGS sequence"/>
</dbReference>
<dbReference type="OrthoDB" id="7390714at2"/>
<feature type="domain" description="SPOR" evidence="3">
    <location>
        <begin position="140"/>
        <end position="221"/>
    </location>
</feature>
<dbReference type="AlphaFoldDB" id="A0A074MNF1"/>
<proteinExistence type="predicted"/>
<keyword evidence="2" id="KW-0472">Membrane</keyword>
<feature type="transmembrane region" description="Helical" evidence="2">
    <location>
        <begin position="43"/>
        <end position="64"/>
    </location>
</feature>
<gene>
    <name evidence="4" type="ORF">EH32_11725</name>
</gene>
<dbReference type="GO" id="GO:0042834">
    <property type="term" value="F:peptidoglycan binding"/>
    <property type="evidence" value="ECO:0007669"/>
    <property type="project" value="InterPro"/>
</dbReference>
<dbReference type="Pfam" id="PF05036">
    <property type="entry name" value="SPOR"/>
    <property type="match status" value="1"/>
</dbReference>
<feature type="region of interest" description="Disordered" evidence="1">
    <location>
        <begin position="98"/>
        <end position="141"/>
    </location>
</feature>
<protein>
    <recommendedName>
        <fullName evidence="3">SPOR domain-containing protein</fullName>
    </recommendedName>
</protein>
<sequence>MVEAEYEEIDDGEELALSGDDSLPWLESDEEDDEAGGIDTAQVIGFVAILVALLVIVVGGIWYFTNRAGDGEFVADGSIIAAPDIPVKVKPDDPGGKEFEGTGNVAPVVGEGQTREGRVASDEEPVPAPAETAAPEPREAATDDGVAVQLAAYSSRARAQQGWNELSRRTDALSGVRYRIAEGQIDIGTVYRLQAMASDRAGADVLCAALKADGLDCQVKP</sequence>
<evidence type="ECO:0000313" key="5">
    <source>
        <dbReference type="Proteomes" id="UP000027866"/>
    </source>
</evidence>
<evidence type="ECO:0000256" key="1">
    <source>
        <dbReference type="SAM" id="MobiDB-lite"/>
    </source>
</evidence>
<feature type="region of interest" description="Disordered" evidence="1">
    <location>
        <begin position="1"/>
        <end position="34"/>
    </location>
</feature>
<evidence type="ECO:0000259" key="3">
    <source>
        <dbReference type="PROSITE" id="PS51724"/>
    </source>
</evidence>
<keyword evidence="2" id="KW-1133">Transmembrane helix</keyword>
<comment type="caution">
    <text evidence="4">The sequence shown here is derived from an EMBL/GenBank/DDBJ whole genome shotgun (WGS) entry which is preliminary data.</text>
</comment>
<keyword evidence="2" id="KW-0812">Transmembrane</keyword>
<feature type="compositionally biased region" description="Acidic residues" evidence="1">
    <location>
        <begin position="1"/>
        <end position="14"/>
    </location>
</feature>
<accession>A0A074MNF1</accession>